<dbReference type="Gene3D" id="3.20.20.140">
    <property type="entry name" value="Metal-dependent hydrolases"/>
    <property type="match status" value="2"/>
</dbReference>
<keyword evidence="2" id="KW-0479">Metal-binding</keyword>
<dbReference type="PANTHER" id="PTHR10819">
    <property type="entry name" value="PHOSPHOTRIESTERASE-RELATED"/>
    <property type="match status" value="1"/>
</dbReference>
<protein>
    <recommendedName>
        <fullName evidence="4">Vms1-associating treble clef domain-containing protein</fullName>
    </recommendedName>
</protein>
<sequence length="469" mass="53023">MESEEEKYIMTILGPKSMGPEDICLPYEHLTSDLSSANIDHSDDKLPREDLKLEFKNLSRLRKYPYNSLENCVQSDTVYTLGHELLYAADFGVKFVIDTTPKIFGKDWEKLQKVTEEVGDKISIITGCSGLADSTLDVLARKKINLTSEQFDLQVQKCINDFTFELNTGYSGLKAGFIGEIVILNLNQIEKARLKAAITVSKEIGVPVFLSIDDNSEILPDLIDYIIKDLDYDSEKVIIQMSKLDSSFISSTSQATVGSSSLASPASHHTSPWNLLSKTRFSICFTQYSRGLSYIAGHWVADNFGLEEGKSEDEKLGVGKKMNATSTCRPPQNYQIRSNLPSIYSFLQEIKLDDPILERLLVSTGISFKSQLLQFGGDGYSSVFEGITQDKYASPIDERIISQIFNENPKRIFSYWTKPPVEEVEIPMFTCRWCDDEFLDDGSRPKFEKFENTYCSMKCLADHRKFGFE</sequence>
<name>A0AAD1UD50_EUPCR</name>
<dbReference type="Pfam" id="PF18716">
    <property type="entry name" value="VATC"/>
    <property type="match status" value="1"/>
</dbReference>
<evidence type="ECO:0000313" key="6">
    <source>
        <dbReference type="Proteomes" id="UP001295684"/>
    </source>
</evidence>
<reference evidence="5" key="1">
    <citation type="submission" date="2023-07" db="EMBL/GenBank/DDBJ databases">
        <authorList>
            <consortium name="AG Swart"/>
            <person name="Singh M."/>
            <person name="Singh A."/>
            <person name="Seah K."/>
            <person name="Emmerich C."/>
        </authorList>
    </citation>
    <scope>NUCLEOTIDE SEQUENCE</scope>
    <source>
        <strain evidence="5">DP1</strain>
    </source>
</reference>
<organism evidence="5 6">
    <name type="scientific">Euplotes crassus</name>
    <dbReference type="NCBI Taxonomy" id="5936"/>
    <lineage>
        <taxon>Eukaryota</taxon>
        <taxon>Sar</taxon>
        <taxon>Alveolata</taxon>
        <taxon>Ciliophora</taxon>
        <taxon>Intramacronucleata</taxon>
        <taxon>Spirotrichea</taxon>
        <taxon>Hypotrichia</taxon>
        <taxon>Euplotida</taxon>
        <taxon>Euplotidae</taxon>
        <taxon>Moneuplotes</taxon>
    </lineage>
</organism>
<keyword evidence="6" id="KW-1185">Reference proteome</keyword>
<feature type="domain" description="Vms1-associating treble clef" evidence="4">
    <location>
        <begin position="430"/>
        <end position="468"/>
    </location>
</feature>
<dbReference type="GO" id="GO:0008270">
    <property type="term" value="F:zinc ion binding"/>
    <property type="evidence" value="ECO:0007669"/>
    <property type="project" value="InterPro"/>
</dbReference>
<evidence type="ECO:0000256" key="3">
    <source>
        <dbReference type="ARBA" id="ARBA00022801"/>
    </source>
</evidence>
<dbReference type="Proteomes" id="UP001295684">
    <property type="component" value="Unassembled WGS sequence"/>
</dbReference>
<dbReference type="InterPro" id="IPR001559">
    <property type="entry name" value="Phosphotriesterase"/>
</dbReference>
<comment type="caution">
    <text evidence="5">The sequence shown here is derived from an EMBL/GenBank/DDBJ whole genome shotgun (WGS) entry which is preliminary data.</text>
</comment>
<evidence type="ECO:0000259" key="4">
    <source>
        <dbReference type="Pfam" id="PF18716"/>
    </source>
</evidence>
<dbReference type="InterPro" id="IPR041540">
    <property type="entry name" value="VATC"/>
</dbReference>
<proteinExistence type="predicted"/>
<dbReference type="GO" id="GO:0016787">
    <property type="term" value="F:hydrolase activity"/>
    <property type="evidence" value="ECO:0007669"/>
    <property type="project" value="UniProtKB-KW"/>
</dbReference>
<accession>A0AAD1UD50</accession>
<dbReference type="PANTHER" id="PTHR10819:SF3">
    <property type="entry name" value="PHOSPHOTRIESTERASE-RELATED PROTEIN"/>
    <property type="match status" value="1"/>
</dbReference>
<comment type="cofactor">
    <cofactor evidence="1">
        <name>a divalent metal cation</name>
        <dbReference type="ChEBI" id="CHEBI:60240"/>
    </cofactor>
</comment>
<evidence type="ECO:0000256" key="2">
    <source>
        <dbReference type="ARBA" id="ARBA00022723"/>
    </source>
</evidence>
<dbReference type="InterPro" id="IPR032466">
    <property type="entry name" value="Metal_Hydrolase"/>
</dbReference>
<keyword evidence="3" id="KW-0378">Hydrolase</keyword>
<evidence type="ECO:0000313" key="5">
    <source>
        <dbReference type="EMBL" id="CAI2366662.1"/>
    </source>
</evidence>
<dbReference type="SUPFAM" id="SSF51556">
    <property type="entry name" value="Metallo-dependent hydrolases"/>
    <property type="match status" value="1"/>
</dbReference>
<dbReference type="AlphaFoldDB" id="A0AAD1UD50"/>
<gene>
    <name evidence="5" type="ORF">ECRASSUSDP1_LOCUS7935</name>
</gene>
<dbReference type="EMBL" id="CAMPGE010007748">
    <property type="protein sequence ID" value="CAI2366662.1"/>
    <property type="molecule type" value="Genomic_DNA"/>
</dbReference>
<evidence type="ECO:0000256" key="1">
    <source>
        <dbReference type="ARBA" id="ARBA00001968"/>
    </source>
</evidence>